<reference evidence="2" key="1">
    <citation type="submission" date="2020-05" db="EMBL/GenBank/DDBJ databases">
        <title>WGS assembly of Panicum virgatum.</title>
        <authorList>
            <person name="Lovell J.T."/>
            <person name="Jenkins J."/>
            <person name="Shu S."/>
            <person name="Juenger T.E."/>
            <person name="Schmutz J."/>
        </authorList>
    </citation>
    <scope>NUCLEOTIDE SEQUENCE</scope>
    <source>
        <strain evidence="2">AP13</strain>
    </source>
</reference>
<proteinExistence type="predicted"/>
<protein>
    <submittedName>
        <fullName evidence="2">Uncharacterized protein</fullName>
    </submittedName>
</protein>
<evidence type="ECO:0000313" key="3">
    <source>
        <dbReference type="Proteomes" id="UP000823388"/>
    </source>
</evidence>
<feature type="compositionally biased region" description="Pro residues" evidence="1">
    <location>
        <begin position="62"/>
        <end position="78"/>
    </location>
</feature>
<comment type="caution">
    <text evidence="2">The sequence shown here is derived from an EMBL/GenBank/DDBJ whole genome shotgun (WGS) entry which is preliminary data.</text>
</comment>
<gene>
    <name evidence="2" type="ORF">PVAP13_6NG182609</name>
</gene>
<dbReference type="Proteomes" id="UP000823388">
    <property type="component" value="Chromosome 6N"/>
</dbReference>
<dbReference type="AlphaFoldDB" id="A0A8T0QYA0"/>
<organism evidence="2 3">
    <name type="scientific">Panicum virgatum</name>
    <name type="common">Blackwell switchgrass</name>
    <dbReference type="NCBI Taxonomy" id="38727"/>
    <lineage>
        <taxon>Eukaryota</taxon>
        <taxon>Viridiplantae</taxon>
        <taxon>Streptophyta</taxon>
        <taxon>Embryophyta</taxon>
        <taxon>Tracheophyta</taxon>
        <taxon>Spermatophyta</taxon>
        <taxon>Magnoliopsida</taxon>
        <taxon>Liliopsida</taxon>
        <taxon>Poales</taxon>
        <taxon>Poaceae</taxon>
        <taxon>PACMAD clade</taxon>
        <taxon>Panicoideae</taxon>
        <taxon>Panicodae</taxon>
        <taxon>Paniceae</taxon>
        <taxon>Panicinae</taxon>
        <taxon>Panicum</taxon>
        <taxon>Panicum sect. Hiantes</taxon>
    </lineage>
</organism>
<accession>A0A8T0QYA0</accession>
<keyword evidence="3" id="KW-1185">Reference proteome</keyword>
<evidence type="ECO:0000256" key="1">
    <source>
        <dbReference type="SAM" id="MobiDB-lite"/>
    </source>
</evidence>
<dbReference type="EMBL" id="CM029048">
    <property type="protein sequence ID" value="KAG2578171.1"/>
    <property type="molecule type" value="Genomic_DNA"/>
</dbReference>
<sequence length="112" mass="11988">MPSARISLTSSALVTILIPKLLRGKKLLIRWSNRKGADLGLGETNQDISTPGPKPVSATYVVPPPQPQSEGSPRPPPAATKETPAQSVAEAQARGARMRLVVMVVAYFFLEL</sequence>
<name>A0A8T0QYA0_PANVG</name>
<feature type="region of interest" description="Disordered" evidence="1">
    <location>
        <begin position="39"/>
        <end position="90"/>
    </location>
</feature>
<evidence type="ECO:0000313" key="2">
    <source>
        <dbReference type="EMBL" id="KAG2578171.1"/>
    </source>
</evidence>